<protein>
    <recommendedName>
        <fullName evidence="3">Flightin</fullName>
    </recommendedName>
</protein>
<evidence type="ECO:0000313" key="2">
    <source>
        <dbReference type="Proteomes" id="UP000075880"/>
    </source>
</evidence>
<sequence length="183" mass="21458">MDDGAASTGVIVKNKPGAKPLNIVDDFNRRKMTLYKHWVRPQFLQYNYMYDYRVNYYDDVINYLDRRNRGVSSEIPRPQTWAERVLRTQRSGTRDIDDVYNYTSIGLKRDDKKLMKRSTARTALSEHYLSRLVTVLNDPRARLRALVSAAPVPSRYFDYLTSERMPGNSRFFVPSYLLTHSFG</sequence>
<proteinExistence type="predicted"/>
<reference evidence="1" key="1">
    <citation type="submission" date="2024-04" db="UniProtKB">
        <authorList>
            <consortium name="EnsemblMetazoa"/>
        </authorList>
    </citation>
    <scope>IDENTIFICATION</scope>
    <source>
        <strain evidence="1">EBRO</strain>
    </source>
</reference>
<evidence type="ECO:0000313" key="1">
    <source>
        <dbReference type="EnsemblMetazoa" id="ENSAATROPP009019"/>
    </source>
</evidence>
<dbReference type="Proteomes" id="UP000075880">
    <property type="component" value="Unassembled WGS sequence"/>
</dbReference>
<dbReference type="AlphaFoldDB" id="A0AAG5DDW6"/>
<keyword evidence="2" id="KW-1185">Reference proteome</keyword>
<evidence type="ECO:0008006" key="3">
    <source>
        <dbReference type="Google" id="ProtNLM"/>
    </source>
</evidence>
<name>A0AAG5DDW6_ANOAO</name>
<dbReference type="EnsemblMetazoa" id="ENSAATROPT009978">
    <property type="protein sequence ID" value="ENSAATROPP009019"/>
    <property type="gene ID" value="ENSAATROPG008135"/>
</dbReference>
<organism evidence="1 2">
    <name type="scientific">Anopheles atroparvus</name>
    <name type="common">European mosquito</name>
    <dbReference type="NCBI Taxonomy" id="41427"/>
    <lineage>
        <taxon>Eukaryota</taxon>
        <taxon>Metazoa</taxon>
        <taxon>Ecdysozoa</taxon>
        <taxon>Arthropoda</taxon>
        <taxon>Hexapoda</taxon>
        <taxon>Insecta</taxon>
        <taxon>Pterygota</taxon>
        <taxon>Neoptera</taxon>
        <taxon>Endopterygota</taxon>
        <taxon>Diptera</taxon>
        <taxon>Nematocera</taxon>
        <taxon>Culicoidea</taxon>
        <taxon>Culicidae</taxon>
        <taxon>Anophelinae</taxon>
        <taxon>Anopheles</taxon>
    </lineage>
</organism>
<accession>A0AAG5DDW6</accession>